<evidence type="ECO:0008006" key="3">
    <source>
        <dbReference type="Google" id="ProtNLM"/>
    </source>
</evidence>
<evidence type="ECO:0000313" key="2">
    <source>
        <dbReference type="Proteomes" id="UP000285712"/>
    </source>
</evidence>
<proteinExistence type="predicted"/>
<comment type="caution">
    <text evidence="1">The sequence shown here is derived from an EMBL/GenBank/DDBJ whole genome shotgun (WGS) entry which is preliminary data.</text>
</comment>
<dbReference type="AlphaFoldDB" id="A0A3R7APB9"/>
<accession>A0A3R7APB9</accession>
<sequence length="193" mass="21952">MVFNPSSMLASLVEQSVRDQIFLNECLDRFGPAAEELAEAPDSMQPIMDKTLQDAGPEGFRVMTNFTPAEFDVLWGIIELPMQARWNEGRGAKTKTSARNAVCIALAVLKHYQSWEKHALDFGFKAPTFQKLVQRTLGVIGRTLCRHFIRMPSMTDLRERGRQFTNYPYALYATDVIFQPCERPGGRFNEKKA</sequence>
<evidence type="ECO:0000313" key="1">
    <source>
        <dbReference type="EMBL" id="RHZ02303.1"/>
    </source>
</evidence>
<dbReference type="EMBL" id="QUTG01000379">
    <property type="protein sequence ID" value="RHZ02303.1"/>
    <property type="molecule type" value="Genomic_DNA"/>
</dbReference>
<dbReference type="Proteomes" id="UP000285712">
    <property type="component" value="Unassembled WGS sequence"/>
</dbReference>
<name>A0A3R7APB9_APHAT</name>
<protein>
    <recommendedName>
        <fullName evidence="3">DDE Tnp4 domain-containing protein</fullName>
    </recommendedName>
</protein>
<dbReference type="VEuPathDB" id="FungiDB:H257_18462"/>
<reference evidence="1 2" key="1">
    <citation type="submission" date="2018-08" db="EMBL/GenBank/DDBJ databases">
        <title>Aphanomyces genome sequencing and annotation.</title>
        <authorList>
            <person name="Minardi D."/>
            <person name="Oidtmann B."/>
            <person name="Van Der Giezen M."/>
            <person name="Studholme D.J."/>
        </authorList>
    </citation>
    <scope>NUCLEOTIDE SEQUENCE [LARGE SCALE GENOMIC DNA]</scope>
    <source>
        <strain evidence="1 2">Sv</strain>
    </source>
</reference>
<organism evidence="1 2">
    <name type="scientific">Aphanomyces astaci</name>
    <name type="common">Crayfish plague agent</name>
    <dbReference type="NCBI Taxonomy" id="112090"/>
    <lineage>
        <taxon>Eukaryota</taxon>
        <taxon>Sar</taxon>
        <taxon>Stramenopiles</taxon>
        <taxon>Oomycota</taxon>
        <taxon>Saprolegniomycetes</taxon>
        <taxon>Saprolegniales</taxon>
        <taxon>Verrucalvaceae</taxon>
        <taxon>Aphanomyces</taxon>
    </lineage>
</organism>
<gene>
    <name evidence="1" type="ORF">DYB35_013179</name>
</gene>